<feature type="transmembrane region" description="Helical" evidence="1">
    <location>
        <begin position="79"/>
        <end position="101"/>
    </location>
</feature>
<gene>
    <name evidence="2" type="ORF">MPRG_21460</name>
</gene>
<feature type="transmembrane region" description="Helical" evidence="1">
    <location>
        <begin position="238"/>
        <end position="256"/>
    </location>
</feature>
<protein>
    <recommendedName>
        <fullName evidence="4">GAP family protein</fullName>
    </recommendedName>
</protein>
<feature type="transmembrane region" description="Helical" evidence="1">
    <location>
        <begin position="36"/>
        <end position="58"/>
    </location>
</feature>
<evidence type="ECO:0000256" key="1">
    <source>
        <dbReference type="SAM" id="Phobius"/>
    </source>
</evidence>
<dbReference type="InterPro" id="IPR021315">
    <property type="entry name" value="Gap/Sap"/>
</dbReference>
<keyword evidence="1" id="KW-0812">Transmembrane</keyword>
<proteinExistence type="predicted"/>
<keyword evidence="1" id="KW-0472">Membrane</keyword>
<evidence type="ECO:0000313" key="2">
    <source>
        <dbReference type="EMBL" id="GFG78870.1"/>
    </source>
</evidence>
<dbReference type="RefSeq" id="WP_120792597.1">
    <property type="nucleotide sequence ID" value="NZ_BLKX01000001.1"/>
</dbReference>
<organism evidence="2 3">
    <name type="scientific">Mycobacterium paragordonae</name>
    <dbReference type="NCBI Taxonomy" id="1389713"/>
    <lineage>
        <taxon>Bacteria</taxon>
        <taxon>Bacillati</taxon>
        <taxon>Actinomycetota</taxon>
        <taxon>Actinomycetes</taxon>
        <taxon>Mycobacteriales</taxon>
        <taxon>Mycobacteriaceae</taxon>
        <taxon>Mycobacterium</taxon>
    </lineage>
</organism>
<accession>A0ABQ1C384</accession>
<feature type="transmembrane region" description="Helical" evidence="1">
    <location>
        <begin position="193"/>
        <end position="217"/>
    </location>
</feature>
<name>A0ABQ1C384_9MYCO</name>
<reference evidence="2 3" key="1">
    <citation type="journal article" date="2019" name="Emerg. Microbes Infect.">
        <title>Comprehensive subspecies identification of 175 nontuberculous mycobacteria species based on 7547 genomic profiles.</title>
        <authorList>
            <person name="Matsumoto Y."/>
            <person name="Kinjo T."/>
            <person name="Motooka D."/>
            <person name="Nabeya D."/>
            <person name="Jung N."/>
            <person name="Uechi K."/>
            <person name="Horii T."/>
            <person name="Iida T."/>
            <person name="Fujita J."/>
            <person name="Nakamura S."/>
        </authorList>
    </citation>
    <scope>NUCLEOTIDE SEQUENCE [LARGE SCALE GENOMIC DNA]</scope>
    <source>
        <strain evidence="2 3">JCM 18565</strain>
    </source>
</reference>
<keyword evidence="1" id="KW-1133">Transmembrane helix</keyword>
<comment type="caution">
    <text evidence="2">The sequence shown here is derived from an EMBL/GenBank/DDBJ whole genome shotgun (WGS) entry which is preliminary data.</text>
</comment>
<evidence type="ECO:0000313" key="3">
    <source>
        <dbReference type="Proteomes" id="UP000465240"/>
    </source>
</evidence>
<evidence type="ECO:0008006" key="4">
    <source>
        <dbReference type="Google" id="ProtNLM"/>
    </source>
</evidence>
<dbReference type="Pfam" id="PF11139">
    <property type="entry name" value="SfLAP"/>
    <property type="match status" value="1"/>
</dbReference>
<dbReference type="EMBL" id="BLKX01000001">
    <property type="protein sequence ID" value="GFG78870.1"/>
    <property type="molecule type" value="Genomic_DNA"/>
</dbReference>
<keyword evidence="3" id="KW-1185">Reference proteome</keyword>
<dbReference type="Proteomes" id="UP000465240">
    <property type="component" value="Unassembled WGS sequence"/>
</dbReference>
<sequence>MWATVLMLALWMATNDPVRMIIATFLVTRERPLPNLVAYWVGGAGAGIVVSIAVIFFLRDLAAPIMYSVTSTVQDLTGGYVRIALGVIALMFAAKIAAQMLRRQPVGVPMDAVSPSAVALQSRPAVLEQVRIALQRLTPPAVTRLSARIWQALGSGSPRVSFVAGIMTALPPIEHQAALTTILASHEGLGAQLGAAIMFVLVVMATLEVVLVSYVLSPVRTKNGIARLQNFTRTFGRKLFPLMAGSTGVILIFSGMGGI</sequence>